<dbReference type="GO" id="GO:0043565">
    <property type="term" value="F:sequence-specific DNA binding"/>
    <property type="evidence" value="ECO:0007669"/>
    <property type="project" value="InterPro"/>
</dbReference>
<dbReference type="GO" id="GO:0003700">
    <property type="term" value="F:DNA-binding transcription factor activity"/>
    <property type="evidence" value="ECO:0007669"/>
    <property type="project" value="InterPro"/>
</dbReference>
<dbReference type="PROSITE" id="PS01124">
    <property type="entry name" value="HTH_ARAC_FAMILY_2"/>
    <property type="match status" value="1"/>
</dbReference>
<accession>A0A8J6Q5L2</accession>
<evidence type="ECO:0000256" key="3">
    <source>
        <dbReference type="ARBA" id="ARBA00023163"/>
    </source>
</evidence>
<dbReference type="Gene3D" id="1.10.10.60">
    <property type="entry name" value="Homeodomain-like"/>
    <property type="match status" value="2"/>
</dbReference>
<dbReference type="InterPro" id="IPR009057">
    <property type="entry name" value="Homeodomain-like_sf"/>
</dbReference>
<dbReference type="InterPro" id="IPR018062">
    <property type="entry name" value="HTH_AraC-typ_CS"/>
</dbReference>
<proteinExistence type="predicted"/>
<keyword evidence="1" id="KW-0805">Transcription regulation</keyword>
<organism evidence="5 6">
    <name type="scientific">Aestuariibaculum sediminum</name>
    <dbReference type="NCBI Taxonomy" id="2770637"/>
    <lineage>
        <taxon>Bacteria</taxon>
        <taxon>Pseudomonadati</taxon>
        <taxon>Bacteroidota</taxon>
        <taxon>Flavobacteriia</taxon>
        <taxon>Flavobacteriales</taxon>
        <taxon>Flavobacteriaceae</taxon>
    </lineage>
</organism>
<dbReference type="InterPro" id="IPR014710">
    <property type="entry name" value="RmlC-like_jellyroll"/>
</dbReference>
<evidence type="ECO:0000256" key="2">
    <source>
        <dbReference type="ARBA" id="ARBA00023125"/>
    </source>
</evidence>
<dbReference type="SUPFAM" id="SSF46689">
    <property type="entry name" value="Homeodomain-like"/>
    <property type="match status" value="2"/>
</dbReference>
<name>A0A8J6Q5L2_9FLAO</name>
<sequence>MKLHLIDRSTPQNASFTANIHEGSHFLKIWHYHAELEFVLILKSEGMCFVGDAVEPFSAGDVFLIGKNTPHMWLNGEIYFEEDSTLTAKSVAAHFKEDFLGNHFFETPEMKHLAELFEKARFGIKFLNLETQIIEEIQGLIDLDGFSKTMAFLNIMNTLAKHDGYKLLVSSGFLNAFQVSKHKSLDDVYAYMFKNFNKPISLDEVAKIANMNSSAFSRLFKRINGKTYSRYLLEIRIGYACKLLLENKGNVSEICYDVGFNNVSNFNRQFKFLMGCSPTDYVKSHL</sequence>
<protein>
    <submittedName>
        <fullName evidence="5">Helix-turn-helix transcriptional regulator</fullName>
    </submittedName>
</protein>
<keyword evidence="6" id="KW-1185">Reference proteome</keyword>
<evidence type="ECO:0000256" key="1">
    <source>
        <dbReference type="ARBA" id="ARBA00023015"/>
    </source>
</evidence>
<dbReference type="Proteomes" id="UP000600588">
    <property type="component" value="Unassembled WGS sequence"/>
</dbReference>
<dbReference type="SUPFAM" id="SSF51182">
    <property type="entry name" value="RmlC-like cupins"/>
    <property type="match status" value="1"/>
</dbReference>
<dbReference type="EMBL" id="JACVXB010000001">
    <property type="protein sequence ID" value="MBD0830823.1"/>
    <property type="molecule type" value="Genomic_DNA"/>
</dbReference>
<evidence type="ECO:0000259" key="4">
    <source>
        <dbReference type="PROSITE" id="PS01124"/>
    </source>
</evidence>
<dbReference type="AlphaFoldDB" id="A0A8J6Q5L2"/>
<dbReference type="InterPro" id="IPR011051">
    <property type="entry name" value="RmlC_Cupin_sf"/>
</dbReference>
<evidence type="ECO:0000313" key="6">
    <source>
        <dbReference type="Proteomes" id="UP000600588"/>
    </source>
</evidence>
<comment type="caution">
    <text evidence="5">The sequence shown here is derived from an EMBL/GenBank/DDBJ whole genome shotgun (WGS) entry which is preliminary data.</text>
</comment>
<keyword evidence="2" id="KW-0238">DNA-binding</keyword>
<keyword evidence="3" id="KW-0804">Transcription</keyword>
<feature type="domain" description="HTH araC/xylS-type" evidence="4">
    <location>
        <begin position="186"/>
        <end position="284"/>
    </location>
</feature>
<gene>
    <name evidence="5" type="ORF">ICJ83_01630</name>
</gene>
<dbReference type="RefSeq" id="WP_188228610.1">
    <property type="nucleotide sequence ID" value="NZ_JACVXB010000001.1"/>
</dbReference>
<dbReference type="SMART" id="SM00342">
    <property type="entry name" value="HTH_ARAC"/>
    <property type="match status" value="1"/>
</dbReference>
<dbReference type="Gene3D" id="2.60.120.10">
    <property type="entry name" value="Jelly Rolls"/>
    <property type="match status" value="1"/>
</dbReference>
<dbReference type="PROSITE" id="PS00041">
    <property type="entry name" value="HTH_ARAC_FAMILY_1"/>
    <property type="match status" value="1"/>
</dbReference>
<reference evidence="5 6" key="1">
    <citation type="submission" date="2020-09" db="EMBL/GenBank/DDBJ databases">
        <title>TT11 complete genome.</title>
        <authorList>
            <person name="Wu Z."/>
        </authorList>
    </citation>
    <scope>NUCLEOTIDE SEQUENCE [LARGE SCALE GENOMIC DNA]</scope>
    <source>
        <strain evidence="5 6">TT11</strain>
    </source>
</reference>
<dbReference type="PANTHER" id="PTHR43280:SF2">
    <property type="entry name" value="HTH-TYPE TRANSCRIPTIONAL REGULATOR EXSA"/>
    <property type="match status" value="1"/>
</dbReference>
<dbReference type="PANTHER" id="PTHR43280">
    <property type="entry name" value="ARAC-FAMILY TRANSCRIPTIONAL REGULATOR"/>
    <property type="match status" value="1"/>
</dbReference>
<dbReference type="Pfam" id="PF12833">
    <property type="entry name" value="HTH_18"/>
    <property type="match status" value="1"/>
</dbReference>
<dbReference type="InterPro" id="IPR018060">
    <property type="entry name" value="HTH_AraC"/>
</dbReference>
<evidence type="ECO:0000313" key="5">
    <source>
        <dbReference type="EMBL" id="MBD0830823.1"/>
    </source>
</evidence>